<evidence type="ECO:0000256" key="3">
    <source>
        <dbReference type="ARBA" id="ARBA00023274"/>
    </source>
</evidence>
<dbReference type="InterPro" id="IPR023574">
    <property type="entry name" value="Ribosomal_uL4_dom_sf"/>
</dbReference>
<dbReference type="GO" id="GO:0003735">
    <property type="term" value="F:structural constituent of ribosome"/>
    <property type="evidence" value="ECO:0007669"/>
    <property type="project" value="InterPro"/>
</dbReference>
<gene>
    <name evidence="5" type="ORF">METZ01_LOCUS23950</name>
</gene>
<sequence>MPELDIVDTENKKVGKVEASSNVFEARVRDELVQRYVTMQLAARRGGNAATKQNKGELHGSNAKPWRQKGTGRARSGNTRSPIWRGGMTVFGPSPRNYAFSLSKKSKKIAIKSVLTERFKSKNISVVDSIVLEQPKTKDVAAILKKMSLPSKTLFIISEKNQNFQLAVRNLPYTNVLLVDGLNVFDLLKHERIVCTKDALQKIEERLN</sequence>
<dbReference type="PANTHER" id="PTHR10746:SF6">
    <property type="entry name" value="LARGE RIBOSOMAL SUBUNIT PROTEIN UL4M"/>
    <property type="match status" value="1"/>
</dbReference>
<dbReference type="HAMAP" id="MF_01328_B">
    <property type="entry name" value="Ribosomal_uL4_B"/>
    <property type="match status" value="1"/>
</dbReference>
<protein>
    <recommendedName>
        <fullName evidence="6">50S ribosomal protein L4</fullName>
    </recommendedName>
</protein>
<dbReference type="PANTHER" id="PTHR10746">
    <property type="entry name" value="50S RIBOSOMAL PROTEIN L4"/>
    <property type="match status" value="1"/>
</dbReference>
<evidence type="ECO:0000256" key="2">
    <source>
        <dbReference type="ARBA" id="ARBA00022980"/>
    </source>
</evidence>
<dbReference type="Pfam" id="PF00573">
    <property type="entry name" value="Ribosomal_L4"/>
    <property type="match status" value="1"/>
</dbReference>
<dbReference type="Gene3D" id="3.40.1370.10">
    <property type="match status" value="1"/>
</dbReference>
<dbReference type="InterPro" id="IPR002136">
    <property type="entry name" value="Ribosomal_uL4"/>
</dbReference>
<accession>A0A381PVK8</accession>
<evidence type="ECO:0000256" key="1">
    <source>
        <dbReference type="ARBA" id="ARBA00010528"/>
    </source>
</evidence>
<dbReference type="SUPFAM" id="SSF52166">
    <property type="entry name" value="Ribosomal protein L4"/>
    <property type="match status" value="1"/>
</dbReference>
<dbReference type="EMBL" id="UINC01001111">
    <property type="protein sequence ID" value="SUZ71096.1"/>
    <property type="molecule type" value="Genomic_DNA"/>
</dbReference>
<comment type="similarity">
    <text evidence="1">Belongs to the universal ribosomal protein uL4 family.</text>
</comment>
<dbReference type="GO" id="GO:0005840">
    <property type="term" value="C:ribosome"/>
    <property type="evidence" value="ECO:0007669"/>
    <property type="project" value="UniProtKB-KW"/>
</dbReference>
<dbReference type="GO" id="GO:0006412">
    <property type="term" value="P:translation"/>
    <property type="evidence" value="ECO:0007669"/>
    <property type="project" value="InterPro"/>
</dbReference>
<evidence type="ECO:0008006" key="6">
    <source>
        <dbReference type="Google" id="ProtNLM"/>
    </source>
</evidence>
<dbReference type="NCBIfam" id="TIGR03953">
    <property type="entry name" value="rplD_bact"/>
    <property type="match status" value="1"/>
</dbReference>
<proteinExistence type="inferred from homology"/>
<keyword evidence="3" id="KW-0687">Ribonucleoprotein</keyword>
<dbReference type="AlphaFoldDB" id="A0A381PVK8"/>
<evidence type="ECO:0000256" key="4">
    <source>
        <dbReference type="SAM" id="MobiDB-lite"/>
    </source>
</evidence>
<keyword evidence="2" id="KW-0689">Ribosomal protein</keyword>
<feature type="region of interest" description="Disordered" evidence="4">
    <location>
        <begin position="46"/>
        <end position="86"/>
    </location>
</feature>
<organism evidence="5">
    <name type="scientific">marine metagenome</name>
    <dbReference type="NCBI Taxonomy" id="408172"/>
    <lineage>
        <taxon>unclassified sequences</taxon>
        <taxon>metagenomes</taxon>
        <taxon>ecological metagenomes</taxon>
    </lineage>
</organism>
<evidence type="ECO:0000313" key="5">
    <source>
        <dbReference type="EMBL" id="SUZ71096.1"/>
    </source>
</evidence>
<reference evidence="5" key="1">
    <citation type="submission" date="2018-05" db="EMBL/GenBank/DDBJ databases">
        <authorList>
            <person name="Lanie J.A."/>
            <person name="Ng W.-L."/>
            <person name="Kazmierczak K.M."/>
            <person name="Andrzejewski T.M."/>
            <person name="Davidsen T.M."/>
            <person name="Wayne K.J."/>
            <person name="Tettelin H."/>
            <person name="Glass J.I."/>
            <person name="Rusch D."/>
            <person name="Podicherti R."/>
            <person name="Tsui H.-C.T."/>
            <person name="Winkler M.E."/>
        </authorList>
    </citation>
    <scope>NUCLEOTIDE SEQUENCE</scope>
</reference>
<dbReference type="GO" id="GO:1990904">
    <property type="term" value="C:ribonucleoprotein complex"/>
    <property type="evidence" value="ECO:0007669"/>
    <property type="project" value="UniProtKB-KW"/>
</dbReference>
<dbReference type="InterPro" id="IPR013005">
    <property type="entry name" value="Ribosomal_uL4-like"/>
</dbReference>
<name>A0A381PVK8_9ZZZZ</name>